<organism evidence="2 3">
    <name type="scientific">Pristionchus fissidentatus</name>
    <dbReference type="NCBI Taxonomy" id="1538716"/>
    <lineage>
        <taxon>Eukaryota</taxon>
        <taxon>Metazoa</taxon>
        <taxon>Ecdysozoa</taxon>
        <taxon>Nematoda</taxon>
        <taxon>Chromadorea</taxon>
        <taxon>Rhabditida</taxon>
        <taxon>Rhabditina</taxon>
        <taxon>Diplogasteromorpha</taxon>
        <taxon>Diplogasteroidea</taxon>
        <taxon>Neodiplogasteridae</taxon>
        <taxon>Pristionchus</taxon>
    </lineage>
</organism>
<evidence type="ECO:0000256" key="1">
    <source>
        <dbReference type="SAM" id="MobiDB-lite"/>
    </source>
</evidence>
<name>A0AAV5WMJ8_9BILA</name>
<feature type="non-terminal residue" evidence="2">
    <location>
        <position position="512"/>
    </location>
</feature>
<evidence type="ECO:0000313" key="2">
    <source>
        <dbReference type="EMBL" id="GMT32598.1"/>
    </source>
</evidence>
<reference evidence="2" key="1">
    <citation type="submission" date="2023-10" db="EMBL/GenBank/DDBJ databases">
        <title>Genome assembly of Pristionchus species.</title>
        <authorList>
            <person name="Yoshida K."/>
            <person name="Sommer R.J."/>
        </authorList>
    </citation>
    <scope>NUCLEOTIDE SEQUENCE</scope>
    <source>
        <strain evidence="2">RS5133</strain>
    </source>
</reference>
<comment type="caution">
    <text evidence="2">The sequence shown here is derived from an EMBL/GenBank/DDBJ whole genome shotgun (WGS) entry which is preliminary data.</text>
</comment>
<dbReference type="AlphaFoldDB" id="A0AAV5WMJ8"/>
<dbReference type="EMBL" id="BTSY01000006">
    <property type="protein sequence ID" value="GMT32598.1"/>
    <property type="molecule type" value="Genomic_DNA"/>
</dbReference>
<evidence type="ECO:0008006" key="4">
    <source>
        <dbReference type="Google" id="ProtNLM"/>
    </source>
</evidence>
<feature type="compositionally biased region" description="Basic and acidic residues" evidence="1">
    <location>
        <begin position="123"/>
        <end position="135"/>
    </location>
</feature>
<keyword evidence="3" id="KW-1185">Reference proteome</keyword>
<dbReference type="InterPro" id="IPR036236">
    <property type="entry name" value="Znf_C2H2_sf"/>
</dbReference>
<sequence length="512" mass="59384">MAEFIFYRDGKEEKGPFDEEKILHLYNTAEFTSDVAFQIRSSLSDASAPFITLRDLIWKNGPANPFRDEFKDIDKRVAEKEEELAVLKGIANKKEELERRVAEIEKKLEEKMKMNNSKTQPKSSDDKENANKKTDPLANLRGFEGLNIKQVEKFSMDNDKHALHYRQSLHHTFETTPLSMCTTCDLMLANFKQYLVHTTKSSCPVFSKEGHDTFQPDFDRWNKEDECRAAMGRRLFDKMRPDEIGSSRPQTDFMEDMHLKLKKEMKLDSDAGRAQAMEYLDSDAAKKVKERLEEHLREAKGKLVCSSCKVACKNHVHFVIHLTTYDHRMKVKGTALELISLLLGWFNRGCYLKEADPSELDEDIDADPHLSLEMNATVWQKGEVSAAPSEESFNEEVVMRMERDRTQDESHNGMKDLLMNDCASRVILSCIVCNAMYTNFKQFLVHIGSEQHKENVGKVVQPASEVSDDERGHEQFLAMFESDLQRWRWEDRARLTSGKKMYEEWSEEEKKE</sequence>
<accession>A0AAV5WMJ8</accession>
<proteinExistence type="predicted"/>
<evidence type="ECO:0000313" key="3">
    <source>
        <dbReference type="Proteomes" id="UP001432322"/>
    </source>
</evidence>
<feature type="region of interest" description="Disordered" evidence="1">
    <location>
        <begin position="108"/>
        <end position="137"/>
    </location>
</feature>
<dbReference type="Proteomes" id="UP001432322">
    <property type="component" value="Unassembled WGS sequence"/>
</dbReference>
<dbReference type="SUPFAM" id="SSF57667">
    <property type="entry name" value="beta-beta-alpha zinc fingers"/>
    <property type="match status" value="1"/>
</dbReference>
<protein>
    <recommendedName>
        <fullName evidence="4">C2H2-type domain-containing protein</fullName>
    </recommendedName>
</protein>
<gene>
    <name evidence="2" type="ORF">PFISCL1PPCAC_23895</name>
</gene>